<dbReference type="AlphaFoldDB" id="A0A371IXL2"/>
<organism evidence="2 3">
    <name type="scientific">Romboutsia weinsteinii</name>
    <dbReference type="NCBI Taxonomy" id="2020949"/>
    <lineage>
        <taxon>Bacteria</taxon>
        <taxon>Bacillati</taxon>
        <taxon>Bacillota</taxon>
        <taxon>Clostridia</taxon>
        <taxon>Peptostreptococcales</taxon>
        <taxon>Peptostreptococcaceae</taxon>
        <taxon>Romboutsia</taxon>
    </lineage>
</organism>
<accession>A0A371IXL2</accession>
<feature type="transmembrane region" description="Helical" evidence="1">
    <location>
        <begin position="214"/>
        <end position="231"/>
    </location>
</feature>
<feature type="transmembrane region" description="Helical" evidence="1">
    <location>
        <begin position="74"/>
        <end position="97"/>
    </location>
</feature>
<dbReference type="OrthoDB" id="86868at2"/>
<sequence length="263" mass="28084">MYNTYRIVLGGIIMESLKTIFEADYLKMANHPFMWLAAGLAVAVVIVQSIVFFRKSVVAAKEMGIKDTQVKAAIKSSAISSIGPSIVILVGMISLLVSMGGPISWMRLSFIGSVNYELMAAGFGAEAMGAKLGAGMDPMVFATAVWVMVLGSLGWLIFTLLFTDKMDKVNHLLSNGNQKLVPIISACAMLGAFAYLASGNFITGEGSVTFTSPAALATIIGCGVMMILSKIAKDKNIQWIKEWALSISMFSGMIIGTVLLNLM</sequence>
<dbReference type="Proteomes" id="UP000215694">
    <property type="component" value="Unassembled WGS sequence"/>
</dbReference>
<comment type="caution">
    <text evidence="2">The sequence shown here is derived from an EMBL/GenBank/DDBJ whole genome shotgun (WGS) entry which is preliminary data.</text>
</comment>
<feature type="transmembrane region" description="Helical" evidence="1">
    <location>
        <begin position="243"/>
        <end position="262"/>
    </location>
</feature>
<keyword evidence="1" id="KW-0472">Membrane</keyword>
<keyword evidence="3" id="KW-1185">Reference proteome</keyword>
<reference evidence="2 3" key="1">
    <citation type="journal article" date="2017" name="Genome Announc.">
        <title>Draft Genome Sequence of Romboutsia weinsteinii sp. nov. Strain CCRI-19649(T) Isolated from Surface Water.</title>
        <authorList>
            <person name="Maheux A.F."/>
            <person name="Boudreau D.K."/>
            <person name="Berube E."/>
            <person name="Boissinot M."/>
            <person name="Cantin P."/>
            <person name="Raymond F."/>
            <person name="Corbeil J."/>
            <person name="Omar R.F."/>
            <person name="Bergeron M.G."/>
        </authorList>
    </citation>
    <scope>NUCLEOTIDE SEQUENCE [LARGE SCALE GENOMIC DNA]</scope>
    <source>
        <strain evidence="2 3">CCRI-19649</strain>
    </source>
</reference>
<dbReference type="InterPro" id="IPR032479">
    <property type="entry name" value="DUF5058"/>
</dbReference>
<name>A0A371IXL2_9FIRM</name>
<gene>
    <name evidence="2" type="ORF">CHL78_019325</name>
</gene>
<evidence type="ECO:0000313" key="3">
    <source>
        <dbReference type="Proteomes" id="UP000215694"/>
    </source>
</evidence>
<keyword evidence="1" id="KW-1133">Transmembrane helix</keyword>
<protein>
    <submittedName>
        <fullName evidence="2">DUF5058 family protein</fullName>
    </submittedName>
</protein>
<dbReference type="EMBL" id="NOJY02000097">
    <property type="protein sequence ID" value="RDY25222.1"/>
    <property type="molecule type" value="Genomic_DNA"/>
</dbReference>
<feature type="transmembrane region" description="Helical" evidence="1">
    <location>
        <begin position="139"/>
        <end position="162"/>
    </location>
</feature>
<proteinExistence type="predicted"/>
<evidence type="ECO:0000256" key="1">
    <source>
        <dbReference type="SAM" id="Phobius"/>
    </source>
</evidence>
<feature type="transmembrane region" description="Helical" evidence="1">
    <location>
        <begin position="33"/>
        <end position="53"/>
    </location>
</feature>
<dbReference type="Pfam" id="PF16481">
    <property type="entry name" value="DUF5058"/>
    <property type="match status" value="1"/>
</dbReference>
<feature type="transmembrane region" description="Helical" evidence="1">
    <location>
        <begin position="183"/>
        <end position="202"/>
    </location>
</feature>
<evidence type="ECO:0000313" key="2">
    <source>
        <dbReference type="EMBL" id="RDY25222.1"/>
    </source>
</evidence>
<keyword evidence="1" id="KW-0812">Transmembrane</keyword>